<evidence type="ECO:0000256" key="1">
    <source>
        <dbReference type="ARBA" id="ARBA00006328"/>
    </source>
</evidence>
<feature type="domain" description="NmrA-like" evidence="5">
    <location>
        <begin position="11"/>
        <end position="315"/>
    </location>
</feature>
<dbReference type="STRING" id="1314781.A0A165IXA1"/>
<dbReference type="Pfam" id="PF05368">
    <property type="entry name" value="NmrA"/>
    <property type="match status" value="1"/>
</dbReference>
<gene>
    <name evidence="6" type="ORF">EXIGLDRAFT_767556</name>
</gene>
<dbReference type="GO" id="GO:0016491">
    <property type="term" value="F:oxidoreductase activity"/>
    <property type="evidence" value="ECO:0007669"/>
    <property type="project" value="UniProtKB-KW"/>
</dbReference>
<feature type="signal peptide" evidence="4">
    <location>
        <begin position="1"/>
        <end position="22"/>
    </location>
</feature>
<evidence type="ECO:0000313" key="7">
    <source>
        <dbReference type="Proteomes" id="UP000077266"/>
    </source>
</evidence>
<organism evidence="6 7">
    <name type="scientific">Exidia glandulosa HHB12029</name>
    <dbReference type="NCBI Taxonomy" id="1314781"/>
    <lineage>
        <taxon>Eukaryota</taxon>
        <taxon>Fungi</taxon>
        <taxon>Dikarya</taxon>
        <taxon>Basidiomycota</taxon>
        <taxon>Agaricomycotina</taxon>
        <taxon>Agaricomycetes</taxon>
        <taxon>Auriculariales</taxon>
        <taxon>Exidiaceae</taxon>
        <taxon>Exidia</taxon>
    </lineage>
</organism>
<dbReference type="PANTHER" id="PTHR42748:SF30">
    <property type="entry name" value="NMRA-LIKE DOMAIN-CONTAINING PROTEIN"/>
    <property type="match status" value="1"/>
</dbReference>
<dbReference type="EMBL" id="KV425980">
    <property type="protein sequence ID" value="KZV94007.1"/>
    <property type="molecule type" value="Genomic_DNA"/>
</dbReference>
<keyword evidence="7" id="KW-1185">Reference proteome</keyword>
<proteinExistence type="inferred from homology"/>
<evidence type="ECO:0000256" key="2">
    <source>
        <dbReference type="ARBA" id="ARBA00022857"/>
    </source>
</evidence>
<comment type="similarity">
    <text evidence="1">Belongs to the NmrA-type oxidoreductase family.</text>
</comment>
<evidence type="ECO:0000256" key="3">
    <source>
        <dbReference type="ARBA" id="ARBA00023002"/>
    </source>
</evidence>
<dbReference type="InterPro" id="IPR008030">
    <property type="entry name" value="NmrA-like"/>
</dbReference>
<keyword evidence="4" id="KW-0732">Signal</keyword>
<dbReference type="InterPro" id="IPR036291">
    <property type="entry name" value="NAD(P)-bd_dom_sf"/>
</dbReference>
<name>A0A165IXA1_EXIGL</name>
<feature type="chain" id="PRO_5007859569" evidence="4">
    <location>
        <begin position="23"/>
        <end position="324"/>
    </location>
</feature>
<dbReference type="Proteomes" id="UP000077266">
    <property type="component" value="Unassembled WGS sequence"/>
</dbReference>
<dbReference type="GO" id="GO:0005634">
    <property type="term" value="C:nucleus"/>
    <property type="evidence" value="ECO:0007669"/>
    <property type="project" value="TreeGrafter"/>
</dbReference>
<keyword evidence="2" id="KW-0521">NADP</keyword>
<dbReference type="InterPro" id="IPR051164">
    <property type="entry name" value="NmrA-like_oxidored"/>
</dbReference>
<dbReference type="AlphaFoldDB" id="A0A165IXA1"/>
<evidence type="ECO:0000313" key="6">
    <source>
        <dbReference type="EMBL" id="KZV94007.1"/>
    </source>
</evidence>
<dbReference type="OrthoDB" id="419598at2759"/>
<dbReference type="Gene3D" id="3.40.50.720">
    <property type="entry name" value="NAD(P)-binding Rossmann-like Domain"/>
    <property type="match status" value="1"/>
</dbReference>
<protein>
    <submittedName>
        <fullName evidence="6">NAD(P)-binding protein</fullName>
    </submittedName>
</protein>
<dbReference type="PANTHER" id="PTHR42748">
    <property type="entry name" value="NITROGEN METABOLITE REPRESSION PROTEIN NMRA FAMILY MEMBER"/>
    <property type="match status" value="1"/>
</dbReference>
<dbReference type="Gene3D" id="3.90.25.10">
    <property type="entry name" value="UDP-galactose 4-epimerase, domain 1"/>
    <property type="match status" value="1"/>
</dbReference>
<reference evidence="6 7" key="1">
    <citation type="journal article" date="2016" name="Mol. Biol. Evol.">
        <title>Comparative Genomics of Early-Diverging Mushroom-Forming Fungi Provides Insights into the Origins of Lignocellulose Decay Capabilities.</title>
        <authorList>
            <person name="Nagy L.G."/>
            <person name="Riley R."/>
            <person name="Tritt A."/>
            <person name="Adam C."/>
            <person name="Daum C."/>
            <person name="Floudas D."/>
            <person name="Sun H."/>
            <person name="Yadav J.S."/>
            <person name="Pangilinan J."/>
            <person name="Larsson K.H."/>
            <person name="Matsuura K."/>
            <person name="Barry K."/>
            <person name="Labutti K."/>
            <person name="Kuo R."/>
            <person name="Ohm R.A."/>
            <person name="Bhattacharya S.S."/>
            <person name="Shirouzu T."/>
            <person name="Yoshinaga Y."/>
            <person name="Martin F.M."/>
            <person name="Grigoriev I.V."/>
            <person name="Hibbett D.S."/>
        </authorList>
    </citation>
    <scope>NUCLEOTIDE SEQUENCE [LARGE SCALE GENOMIC DNA]</scope>
    <source>
        <strain evidence="6 7">HHB12029</strain>
    </source>
</reference>
<keyword evidence="3" id="KW-0560">Oxidoreductase</keyword>
<dbReference type="SUPFAM" id="SSF51735">
    <property type="entry name" value="NAD(P)-binding Rossmann-fold domains"/>
    <property type="match status" value="1"/>
</dbReference>
<evidence type="ECO:0000259" key="5">
    <source>
        <dbReference type="Pfam" id="PF05368"/>
    </source>
</evidence>
<evidence type="ECO:0000256" key="4">
    <source>
        <dbReference type="SAM" id="SignalP"/>
    </source>
</evidence>
<sequence length="324" mass="35200">MTVTSGLSAPLVVVVGATGVQGGSVIRNLIESDKPYRFRGLTRDASKPAAQKIKDLGVEVVTVNIVVGNEAGVRDAFKGGDIIFSVTNFWEHVDREREVAEGKLMVDAAKAAGAKLFVFSGLPSVSKLSSGKYTRVAHFDTKAEVAEYARSQLPTVDVQAGYYMTNLDGPLNFLSPKKQDDGTYLWSVQGDPNSTLPYIDMDADYGLFVRFAIESPEYSKGGGTIYSYGERVTSPQAAASLEKLRGVTIKLVPVSQDEHRANVEKSELPPVVKGIVGDSAFVSEYGYYFGLELSEEQQRVRTGLARKPKTFEDFLRANPGFFAA</sequence>
<accession>A0A165IXA1</accession>
<dbReference type="InParanoid" id="A0A165IXA1"/>